<dbReference type="EMBL" id="JAFCMP010000401">
    <property type="protein sequence ID" value="KAG5180313.1"/>
    <property type="molecule type" value="Genomic_DNA"/>
</dbReference>
<feature type="domain" description="F-box" evidence="2">
    <location>
        <begin position="17"/>
        <end position="65"/>
    </location>
</feature>
<reference evidence="4" key="1">
    <citation type="submission" date="2021-02" db="EMBL/GenBank/DDBJ databases">
        <title>First Annotated Genome of the Yellow-green Alga Tribonema minus.</title>
        <authorList>
            <person name="Mahan K.M."/>
        </authorList>
    </citation>
    <scope>NUCLEOTIDE SEQUENCE</scope>
    <source>
        <strain evidence="4">UTEX B ZZ1240</strain>
    </source>
</reference>
<gene>
    <name evidence="4" type="ORF">JKP88DRAFT_324355</name>
</gene>
<evidence type="ECO:0000256" key="1">
    <source>
        <dbReference type="SAM" id="MobiDB-lite"/>
    </source>
</evidence>
<dbReference type="SUPFAM" id="SSF143791">
    <property type="entry name" value="DUSP-like"/>
    <property type="match status" value="1"/>
</dbReference>
<dbReference type="PROSITE" id="PS51283">
    <property type="entry name" value="DUSP"/>
    <property type="match status" value="1"/>
</dbReference>
<protein>
    <recommendedName>
        <fullName evidence="6">F-box domain-containing protein</fullName>
    </recommendedName>
</protein>
<organism evidence="4 5">
    <name type="scientific">Tribonema minus</name>
    <dbReference type="NCBI Taxonomy" id="303371"/>
    <lineage>
        <taxon>Eukaryota</taxon>
        <taxon>Sar</taxon>
        <taxon>Stramenopiles</taxon>
        <taxon>Ochrophyta</taxon>
        <taxon>PX clade</taxon>
        <taxon>Xanthophyceae</taxon>
        <taxon>Tribonematales</taxon>
        <taxon>Tribonemataceae</taxon>
        <taxon>Tribonema</taxon>
    </lineage>
</organism>
<evidence type="ECO:0000259" key="2">
    <source>
        <dbReference type="PROSITE" id="PS50181"/>
    </source>
</evidence>
<keyword evidence="5" id="KW-1185">Reference proteome</keyword>
<proteinExistence type="predicted"/>
<sequence length="419" mass="45472">MSKRCSSDSGGHDGRLFFTLEGLPAEVIRRSLTYALSYDLRALTCTCKAVADTLVSESSAVVTHLLKHAYSVKDAAASSGNGADFDSLRFAELKHVATLLAAPEAAPGRGYYVSKQWANNFRRFVESQARLRKASTGGGSSSGKQLRRLRSDSGTMPPCPDVNADLTCSHGALSPAGATRGRRRTLDGRSWRAIKVFYPAARDLRVRDGECARCGAERAAAAEAAQAAAAQEKERRSGDLAAVPALSQLCCRRGGVPTSHLVCGDMRLAIRLAHNLDALPPPLAPGLYHLVPRCWLSSWRTYVRDPGAPQPRPLDASLLLCDAHGLLLVPPHAEQWLRGDREKLLGALDTERSGYVCEVVTVDEWDALSERYGPCDFSVRFSIAPDGDAVAWSLPRCSRCDPCYVAQTYTTRVPRKLSF</sequence>
<dbReference type="Proteomes" id="UP000664859">
    <property type="component" value="Unassembled WGS sequence"/>
</dbReference>
<dbReference type="GO" id="GO:0004843">
    <property type="term" value="F:cysteine-type deubiquitinase activity"/>
    <property type="evidence" value="ECO:0007669"/>
    <property type="project" value="InterPro"/>
</dbReference>
<feature type="region of interest" description="Disordered" evidence="1">
    <location>
        <begin position="132"/>
        <end position="156"/>
    </location>
</feature>
<feature type="domain" description="DUSP" evidence="3">
    <location>
        <begin position="260"/>
        <end position="384"/>
    </location>
</feature>
<name>A0A835YTC4_9STRA</name>
<dbReference type="InterPro" id="IPR001810">
    <property type="entry name" value="F-box_dom"/>
</dbReference>
<evidence type="ECO:0000313" key="5">
    <source>
        <dbReference type="Proteomes" id="UP000664859"/>
    </source>
</evidence>
<dbReference type="PROSITE" id="PS50181">
    <property type="entry name" value="FBOX"/>
    <property type="match status" value="1"/>
</dbReference>
<evidence type="ECO:0008006" key="6">
    <source>
        <dbReference type="Google" id="ProtNLM"/>
    </source>
</evidence>
<dbReference type="OrthoDB" id="200089at2759"/>
<dbReference type="AlphaFoldDB" id="A0A835YTC4"/>
<dbReference type="InterPro" id="IPR006615">
    <property type="entry name" value="Pept_C19_DUSP"/>
</dbReference>
<comment type="caution">
    <text evidence="4">The sequence shown here is derived from an EMBL/GenBank/DDBJ whole genome shotgun (WGS) entry which is preliminary data.</text>
</comment>
<evidence type="ECO:0000313" key="4">
    <source>
        <dbReference type="EMBL" id="KAG5180313.1"/>
    </source>
</evidence>
<accession>A0A835YTC4</accession>
<evidence type="ECO:0000259" key="3">
    <source>
        <dbReference type="PROSITE" id="PS51283"/>
    </source>
</evidence>
<dbReference type="InterPro" id="IPR035927">
    <property type="entry name" value="DUSP-like_sf"/>
</dbReference>